<keyword evidence="2" id="KW-1133">Transmembrane helix</keyword>
<dbReference type="InterPro" id="IPR023606">
    <property type="entry name" value="CoA-Trfase_III_dom_1_sf"/>
</dbReference>
<evidence type="ECO:0000256" key="1">
    <source>
        <dbReference type="ARBA" id="ARBA00022679"/>
    </source>
</evidence>
<reference evidence="3" key="1">
    <citation type="journal article" date="2020" name="mSystems">
        <title>Genome- and Community-Level Interaction Insights into Carbon Utilization and Element Cycling Functions of Hydrothermarchaeota in Hydrothermal Sediment.</title>
        <authorList>
            <person name="Zhou Z."/>
            <person name="Liu Y."/>
            <person name="Xu W."/>
            <person name="Pan J."/>
            <person name="Luo Z.H."/>
            <person name="Li M."/>
        </authorList>
    </citation>
    <scope>NUCLEOTIDE SEQUENCE [LARGE SCALE GENOMIC DNA]</scope>
    <source>
        <strain evidence="3">SpSt-642</strain>
    </source>
</reference>
<feature type="transmembrane region" description="Helical" evidence="2">
    <location>
        <begin position="160"/>
        <end position="179"/>
    </location>
</feature>
<keyword evidence="2" id="KW-0812">Transmembrane</keyword>
<sequence>MKPLEGIRVIDFTHTLAGPFATMVLADLGAEIIKIEPPSGDETRQWAPFVNGVSAYYLSINRGKKSVVLDLTKSEDRDVVYRLVKESHVVFENYRPGVREKLGVDPNKLFEINKNLVYISIKGFRPSSIYEDLPAYDIIIQGLSGIMVSTGYENEPPIRIPFALFDVYTGMVAVIYALTGLLSRKPFYAEVYLFDTAIFSMCYLPVMYLLTGDKPRRMGHQHPSIVPYQAFQDKDGKWFIVAAANDRFFTKLCEAIGKPELASDPRFNTNPSRVANRDALINILQNIFREKSRDEWIRILRKHGVPVAPVYDFDEVFRDEYVVRELIVELKHPLLGTIKQIPQPGTINGERLVSTIHPPLLGEHNNEISNL</sequence>
<keyword evidence="2" id="KW-0472">Membrane</keyword>
<dbReference type="EMBL" id="DTBJ01000024">
    <property type="protein sequence ID" value="HGM58635.1"/>
    <property type="molecule type" value="Genomic_DNA"/>
</dbReference>
<name>A0A7C4D739_STAMA</name>
<dbReference type="PANTHER" id="PTHR48207:SF3">
    <property type="entry name" value="SUCCINATE--HYDROXYMETHYLGLUTARATE COA-TRANSFERASE"/>
    <property type="match status" value="1"/>
</dbReference>
<dbReference type="InterPro" id="IPR003673">
    <property type="entry name" value="CoA-Trfase_fam_III"/>
</dbReference>
<dbReference type="Gene3D" id="3.40.50.10540">
    <property type="entry name" value="Crotonobetainyl-coa:carnitine coa-transferase, domain 1"/>
    <property type="match status" value="1"/>
</dbReference>
<protein>
    <submittedName>
        <fullName evidence="3">CoA transferase</fullName>
    </submittedName>
</protein>
<dbReference type="Gene3D" id="3.30.1540.10">
    <property type="entry name" value="formyl-coa transferase, domain 3"/>
    <property type="match status" value="1"/>
</dbReference>
<dbReference type="GO" id="GO:0008410">
    <property type="term" value="F:CoA-transferase activity"/>
    <property type="evidence" value="ECO:0007669"/>
    <property type="project" value="TreeGrafter"/>
</dbReference>
<feature type="transmembrane region" description="Helical" evidence="2">
    <location>
        <begin position="191"/>
        <end position="210"/>
    </location>
</feature>
<dbReference type="SUPFAM" id="SSF89796">
    <property type="entry name" value="CoA-transferase family III (CaiB/BaiF)"/>
    <property type="match status" value="1"/>
</dbReference>
<dbReference type="InterPro" id="IPR044855">
    <property type="entry name" value="CoA-Trfase_III_dom3_sf"/>
</dbReference>
<keyword evidence="1 3" id="KW-0808">Transferase</keyword>
<evidence type="ECO:0000256" key="2">
    <source>
        <dbReference type="SAM" id="Phobius"/>
    </source>
</evidence>
<dbReference type="PANTHER" id="PTHR48207">
    <property type="entry name" value="SUCCINATE--HYDROXYMETHYLGLUTARATE COA-TRANSFERASE"/>
    <property type="match status" value="1"/>
</dbReference>
<gene>
    <name evidence="3" type="ORF">ENU14_03490</name>
</gene>
<evidence type="ECO:0000313" key="3">
    <source>
        <dbReference type="EMBL" id="HGM58635.1"/>
    </source>
</evidence>
<dbReference type="InterPro" id="IPR050483">
    <property type="entry name" value="CoA-transferase_III_domain"/>
</dbReference>
<dbReference type="Pfam" id="PF02515">
    <property type="entry name" value="CoA_transf_3"/>
    <property type="match status" value="1"/>
</dbReference>
<accession>A0A7C4D739</accession>
<comment type="caution">
    <text evidence="3">The sequence shown here is derived from an EMBL/GenBank/DDBJ whole genome shotgun (WGS) entry which is preliminary data.</text>
</comment>
<proteinExistence type="predicted"/>
<organism evidence="3">
    <name type="scientific">Staphylothermus marinus</name>
    <dbReference type="NCBI Taxonomy" id="2280"/>
    <lineage>
        <taxon>Archaea</taxon>
        <taxon>Thermoproteota</taxon>
        <taxon>Thermoprotei</taxon>
        <taxon>Desulfurococcales</taxon>
        <taxon>Desulfurococcaceae</taxon>
        <taxon>Staphylothermus</taxon>
    </lineage>
</organism>
<dbReference type="AlphaFoldDB" id="A0A7C4D739"/>